<accession>A0ABQ4JS26</accession>
<name>A0ABQ4JS26_SALAC</name>
<dbReference type="EMBL" id="BOQM01000009">
    <property type="protein sequence ID" value="GIM84203.1"/>
    <property type="molecule type" value="Genomic_DNA"/>
</dbReference>
<comment type="caution">
    <text evidence="5">The sequence shown here is derived from an EMBL/GenBank/DDBJ whole genome shotgun (WGS) entry which is preliminary data.</text>
</comment>
<dbReference type="CDD" id="cd07377">
    <property type="entry name" value="WHTH_GntR"/>
    <property type="match status" value="1"/>
</dbReference>
<keyword evidence="2" id="KW-0238">DNA-binding</keyword>
<dbReference type="SMART" id="SM00345">
    <property type="entry name" value="HTH_GNTR"/>
    <property type="match status" value="1"/>
</dbReference>
<dbReference type="PANTHER" id="PTHR44846">
    <property type="entry name" value="MANNOSYL-D-GLYCERATE TRANSPORT/METABOLISM SYSTEM REPRESSOR MNGR-RELATED"/>
    <property type="match status" value="1"/>
</dbReference>
<evidence type="ECO:0000259" key="4">
    <source>
        <dbReference type="PROSITE" id="PS50949"/>
    </source>
</evidence>
<evidence type="ECO:0000313" key="6">
    <source>
        <dbReference type="Proteomes" id="UP000677457"/>
    </source>
</evidence>
<proteinExistence type="predicted"/>
<dbReference type="PROSITE" id="PS50949">
    <property type="entry name" value="HTH_GNTR"/>
    <property type="match status" value="1"/>
</dbReference>
<dbReference type="Pfam" id="PF00392">
    <property type="entry name" value="GntR"/>
    <property type="match status" value="1"/>
</dbReference>
<dbReference type="InterPro" id="IPR036390">
    <property type="entry name" value="WH_DNA-bd_sf"/>
</dbReference>
<dbReference type="InterPro" id="IPR000524">
    <property type="entry name" value="Tscrpt_reg_HTH_GntR"/>
</dbReference>
<dbReference type="SUPFAM" id="SSF46785">
    <property type="entry name" value="Winged helix' DNA-binding domain"/>
    <property type="match status" value="1"/>
</dbReference>
<dbReference type="PANTHER" id="PTHR44846:SF1">
    <property type="entry name" value="MANNOSYL-D-GLYCERATE TRANSPORT_METABOLISM SYSTEM REPRESSOR MNGR-RELATED"/>
    <property type="match status" value="1"/>
</dbReference>
<evidence type="ECO:0000256" key="1">
    <source>
        <dbReference type="ARBA" id="ARBA00023015"/>
    </source>
</evidence>
<keyword evidence="1" id="KW-0805">Transcription regulation</keyword>
<evidence type="ECO:0000256" key="2">
    <source>
        <dbReference type="ARBA" id="ARBA00023125"/>
    </source>
</evidence>
<reference evidence="5 6" key="1">
    <citation type="submission" date="2021-03" db="EMBL/GenBank/DDBJ databases">
        <title>Whole genome shotgun sequence of Salinispora arenicola NBRC 105043.</title>
        <authorList>
            <person name="Komaki H."/>
            <person name="Tamura T."/>
        </authorList>
    </citation>
    <scope>NUCLEOTIDE SEQUENCE [LARGE SCALE GENOMIC DNA]</scope>
    <source>
        <strain evidence="5 6">NBRC 105043</strain>
    </source>
</reference>
<dbReference type="PRINTS" id="PR00035">
    <property type="entry name" value="HTHGNTR"/>
</dbReference>
<dbReference type="Gene3D" id="1.10.10.10">
    <property type="entry name" value="Winged helix-like DNA-binding domain superfamily/Winged helix DNA-binding domain"/>
    <property type="match status" value="1"/>
</dbReference>
<dbReference type="InterPro" id="IPR050679">
    <property type="entry name" value="Bact_HTH_transcr_reg"/>
</dbReference>
<feature type="domain" description="HTH gntR-type" evidence="4">
    <location>
        <begin position="18"/>
        <end position="90"/>
    </location>
</feature>
<dbReference type="InterPro" id="IPR036388">
    <property type="entry name" value="WH-like_DNA-bd_sf"/>
</dbReference>
<protein>
    <recommendedName>
        <fullName evidence="4">HTH gntR-type domain-containing protein</fullName>
    </recommendedName>
</protein>
<organism evidence="5 6">
    <name type="scientific">Salinispora arenicola</name>
    <dbReference type="NCBI Taxonomy" id="168697"/>
    <lineage>
        <taxon>Bacteria</taxon>
        <taxon>Bacillati</taxon>
        <taxon>Actinomycetota</taxon>
        <taxon>Actinomycetes</taxon>
        <taxon>Micromonosporales</taxon>
        <taxon>Micromonosporaceae</taxon>
        <taxon>Salinispora</taxon>
    </lineage>
</organism>
<keyword evidence="3" id="KW-0804">Transcription</keyword>
<evidence type="ECO:0000313" key="5">
    <source>
        <dbReference type="EMBL" id="GIM84203.1"/>
    </source>
</evidence>
<dbReference type="Proteomes" id="UP000677457">
    <property type="component" value="Unassembled WGS sequence"/>
</dbReference>
<keyword evidence="6" id="KW-1185">Reference proteome</keyword>
<evidence type="ECO:0000256" key="3">
    <source>
        <dbReference type="ARBA" id="ARBA00023163"/>
    </source>
</evidence>
<gene>
    <name evidence="5" type="ORF">Sar04_16190</name>
</gene>
<sequence length="139" mass="15216">MPTDSPTVRFVIDFDPERAIWRQVADDIRQKVTSGEYAAGSRLPSETDLAQGYGVSRTTIRAVIASLKSDGLVVVEQRPGHPRSTYIRTRGQVEDVPLRPNDSVAYNGVGTVVITRANGGVETYDANDVRIIGTIDRQT</sequence>